<feature type="non-terminal residue" evidence="1">
    <location>
        <position position="1"/>
    </location>
</feature>
<reference evidence="1" key="1">
    <citation type="submission" date="2023-10" db="EMBL/GenBank/DDBJ databases">
        <title>Genome assembly of Pristionchus species.</title>
        <authorList>
            <person name="Yoshida K."/>
            <person name="Sommer R.J."/>
        </authorList>
    </citation>
    <scope>NUCLEOTIDE SEQUENCE</scope>
    <source>
        <strain evidence="1">RS5133</strain>
    </source>
</reference>
<accession>A0AAV5VML2</accession>
<dbReference type="EMBL" id="BTSY01000003">
    <property type="protein sequence ID" value="GMT20810.1"/>
    <property type="molecule type" value="Genomic_DNA"/>
</dbReference>
<keyword evidence="2" id="KW-1185">Reference proteome</keyword>
<protein>
    <submittedName>
        <fullName evidence="1">Uncharacterized protein</fullName>
    </submittedName>
</protein>
<organism evidence="1 2">
    <name type="scientific">Pristionchus fissidentatus</name>
    <dbReference type="NCBI Taxonomy" id="1538716"/>
    <lineage>
        <taxon>Eukaryota</taxon>
        <taxon>Metazoa</taxon>
        <taxon>Ecdysozoa</taxon>
        <taxon>Nematoda</taxon>
        <taxon>Chromadorea</taxon>
        <taxon>Rhabditida</taxon>
        <taxon>Rhabditina</taxon>
        <taxon>Diplogasteromorpha</taxon>
        <taxon>Diplogasteroidea</taxon>
        <taxon>Neodiplogasteridae</taxon>
        <taxon>Pristionchus</taxon>
    </lineage>
</organism>
<feature type="non-terminal residue" evidence="1">
    <location>
        <position position="174"/>
    </location>
</feature>
<evidence type="ECO:0000313" key="2">
    <source>
        <dbReference type="Proteomes" id="UP001432322"/>
    </source>
</evidence>
<comment type="caution">
    <text evidence="1">The sequence shown here is derived from an EMBL/GenBank/DDBJ whole genome shotgun (WGS) entry which is preliminary data.</text>
</comment>
<name>A0AAV5VML2_9BILA</name>
<gene>
    <name evidence="1" type="ORF">PFISCL1PPCAC_12107</name>
</gene>
<dbReference type="Proteomes" id="UP001432322">
    <property type="component" value="Unassembled WGS sequence"/>
</dbReference>
<dbReference type="AlphaFoldDB" id="A0AAV5VML2"/>
<evidence type="ECO:0000313" key="1">
    <source>
        <dbReference type="EMBL" id="GMT20810.1"/>
    </source>
</evidence>
<proteinExistence type="predicted"/>
<sequence length="174" mass="20407">ILSNEKIRNGKKKLIADKYVSIRGRLYVVDEQCELSDPLSPMRIFDIDDGLKVKEVEVHYPVCHEPINMHNFTFNPTKNYADDVFFWAFDDGEVYDDFIPRENASYTEANLTESDGFHWSTVETTGEIPNEYAFFTVYDSQECHFYMNGTSYSTLHMLDLKTMIWKRIETIVNE</sequence>